<evidence type="ECO:0000256" key="8">
    <source>
        <dbReference type="SAM" id="Phobius"/>
    </source>
</evidence>
<evidence type="ECO:0000313" key="10">
    <source>
        <dbReference type="EMBL" id="CAE0710602.1"/>
    </source>
</evidence>
<evidence type="ECO:0000256" key="1">
    <source>
        <dbReference type="ARBA" id="ARBA00004141"/>
    </source>
</evidence>
<keyword evidence="3 8" id="KW-0812">Transmembrane</keyword>
<dbReference type="InterPro" id="IPR050925">
    <property type="entry name" value="Rhomboid_protease_S54"/>
</dbReference>
<dbReference type="PANTHER" id="PTHR43731:SF14">
    <property type="entry name" value="PRESENILIN-ASSOCIATED RHOMBOID-LIKE PROTEIN, MITOCHONDRIAL"/>
    <property type="match status" value="1"/>
</dbReference>
<dbReference type="EMBL" id="HBIX01004236">
    <property type="protein sequence ID" value="CAE0710602.1"/>
    <property type="molecule type" value="Transcribed_RNA"/>
</dbReference>
<evidence type="ECO:0000256" key="5">
    <source>
        <dbReference type="ARBA" id="ARBA00022989"/>
    </source>
</evidence>
<feature type="region of interest" description="Disordered" evidence="7">
    <location>
        <begin position="1"/>
        <end position="21"/>
    </location>
</feature>
<dbReference type="Pfam" id="PF01694">
    <property type="entry name" value="Rhomboid"/>
    <property type="match status" value="1"/>
</dbReference>
<sequence length="318" mass="36906">MGASLSRSSSAPASSSSFSSRRNNDGLSAMGMLYLTIITNCWFLHEPRMLTDLINFRNSSPSSWWRSPSWHNDILWHSHNYTNVTSTVASLFTHADLEHLFSNMFLLWITGKQLFVRRSENFTQQQQDQHQSSSLSLFSWTSPLAFLWFYLGSQFLSVAGCRLICYWLDREWSRKVANDRKLWSWQWVPDLWRDAWFTLSNAQQVVELRVWQFRPSIGSSAAVYGVVGAHVYVSLCCREHPAKMDMRAKTIWLGRIAMELAKTPLSLEQISLLENGDNIDHASHICGFVGGFFLAFVWDRIFSRRRRYTQHDTRAEDL</sequence>
<keyword evidence="5 8" id="KW-1133">Transmembrane helix</keyword>
<evidence type="ECO:0000259" key="9">
    <source>
        <dbReference type="Pfam" id="PF01694"/>
    </source>
</evidence>
<organism evidence="10">
    <name type="scientific">Pseudo-nitzschia australis</name>
    <dbReference type="NCBI Taxonomy" id="44445"/>
    <lineage>
        <taxon>Eukaryota</taxon>
        <taxon>Sar</taxon>
        <taxon>Stramenopiles</taxon>
        <taxon>Ochrophyta</taxon>
        <taxon>Bacillariophyta</taxon>
        <taxon>Bacillariophyceae</taxon>
        <taxon>Bacillariophycidae</taxon>
        <taxon>Bacillariales</taxon>
        <taxon>Bacillariaceae</taxon>
        <taxon>Pseudo-nitzschia</taxon>
    </lineage>
</organism>
<feature type="domain" description="Peptidase S54 rhomboid" evidence="9">
    <location>
        <begin position="211"/>
        <end position="297"/>
    </location>
</feature>
<comment type="similarity">
    <text evidence="2">Belongs to the peptidase S54 family.</text>
</comment>
<dbReference type="SUPFAM" id="SSF144091">
    <property type="entry name" value="Rhomboid-like"/>
    <property type="match status" value="1"/>
</dbReference>
<evidence type="ECO:0000256" key="3">
    <source>
        <dbReference type="ARBA" id="ARBA00022692"/>
    </source>
</evidence>
<keyword evidence="4" id="KW-0378">Hydrolase</keyword>
<dbReference type="GO" id="GO:0004252">
    <property type="term" value="F:serine-type endopeptidase activity"/>
    <property type="evidence" value="ECO:0007669"/>
    <property type="project" value="InterPro"/>
</dbReference>
<dbReference type="AlphaFoldDB" id="A0A6U9W7X7"/>
<proteinExistence type="inferred from homology"/>
<feature type="transmembrane region" description="Helical" evidence="8">
    <location>
        <begin position="281"/>
        <end position="298"/>
    </location>
</feature>
<dbReference type="GO" id="GO:0016020">
    <property type="term" value="C:membrane"/>
    <property type="evidence" value="ECO:0007669"/>
    <property type="project" value="UniProtKB-SubCell"/>
</dbReference>
<gene>
    <name evidence="10" type="ORF">PAUS00366_LOCUS3329</name>
</gene>
<evidence type="ECO:0000256" key="2">
    <source>
        <dbReference type="ARBA" id="ARBA00009045"/>
    </source>
</evidence>
<protein>
    <recommendedName>
        <fullName evidence="9">Peptidase S54 rhomboid domain-containing protein</fullName>
    </recommendedName>
</protein>
<comment type="subcellular location">
    <subcellularLocation>
        <location evidence="1">Membrane</location>
        <topology evidence="1">Multi-pass membrane protein</topology>
    </subcellularLocation>
</comment>
<accession>A0A6U9W7X7</accession>
<dbReference type="InterPro" id="IPR022764">
    <property type="entry name" value="Peptidase_S54_rhomboid_dom"/>
</dbReference>
<name>A0A6U9W7X7_9STRA</name>
<evidence type="ECO:0000256" key="7">
    <source>
        <dbReference type="SAM" id="MobiDB-lite"/>
    </source>
</evidence>
<dbReference type="InterPro" id="IPR035952">
    <property type="entry name" value="Rhomboid-like_sf"/>
</dbReference>
<evidence type="ECO:0000256" key="4">
    <source>
        <dbReference type="ARBA" id="ARBA00022801"/>
    </source>
</evidence>
<evidence type="ECO:0000256" key="6">
    <source>
        <dbReference type="ARBA" id="ARBA00023136"/>
    </source>
</evidence>
<dbReference type="PANTHER" id="PTHR43731">
    <property type="entry name" value="RHOMBOID PROTEASE"/>
    <property type="match status" value="1"/>
</dbReference>
<dbReference type="Gene3D" id="1.20.1540.10">
    <property type="entry name" value="Rhomboid-like"/>
    <property type="match status" value="1"/>
</dbReference>
<reference evidence="10" key="1">
    <citation type="submission" date="2021-01" db="EMBL/GenBank/DDBJ databases">
        <authorList>
            <person name="Corre E."/>
            <person name="Pelletier E."/>
            <person name="Niang G."/>
            <person name="Scheremetjew M."/>
            <person name="Finn R."/>
            <person name="Kale V."/>
            <person name="Holt S."/>
            <person name="Cochrane G."/>
            <person name="Meng A."/>
            <person name="Brown T."/>
            <person name="Cohen L."/>
        </authorList>
    </citation>
    <scope>NUCLEOTIDE SEQUENCE</scope>
    <source>
        <strain evidence="10">10249 10 AB</strain>
    </source>
</reference>
<keyword evidence="6 8" id="KW-0472">Membrane</keyword>